<evidence type="ECO:0000256" key="8">
    <source>
        <dbReference type="ARBA" id="ARBA00022989"/>
    </source>
</evidence>
<evidence type="ECO:0000259" key="12">
    <source>
        <dbReference type="PROSITE" id="PS50939"/>
    </source>
</evidence>
<keyword evidence="8 11" id="KW-1133">Transmembrane helix</keyword>
<dbReference type="PANTHER" id="PTHR10106">
    <property type="entry name" value="CYTOCHROME B561-RELATED"/>
    <property type="match status" value="1"/>
</dbReference>
<dbReference type="EMBL" id="CAJOBE010000479">
    <property type="protein sequence ID" value="CAF3647935.1"/>
    <property type="molecule type" value="Genomic_DNA"/>
</dbReference>
<feature type="transmembrane region" description="Helical" evidence="11">
    <location>
        <begin position="201"/>
        <end position="221"/>
    </location>
</feature>
<dbReference type="GO" id="GO:0016020">
    <property type="term" value="C:membrane"/>
    <property type="evidence" value="ECO:0007669"/>
    <property type="project" value="UniProtKB-SubCell"/>
</dbReference>
<feature type="transmembrane region" description="Helical" evidence="11">
    <location>
        <begin position="55"/>
        <end position="74"/>
    </location>
</feature>
<keyword evidence="6" id="KW-0479">Metal-binding</keyword>
<dbReference type="GO" id="GO:0016491">
    <property type="term" value="F:oxidoreductase activity"/>
    <property type="evidence" value="ECO:0007669"/>
    <property type="project" value="InterPro"/>
</dbReference>
<feature type="transmembrane region" description="Helical" evidence="11">
    <location>
        <begin position="86"/>
        <end position="109"/>
    </location>
</feature>
<sequence>MFAILGRNSQSNYPILLGLGEFFGALSVLFVGLFFDKHVYSSTYNWTTDPFTFHPLMMTTGLLFCYGNAILLYRTFRQTPKLTVKILHALFLILSLIFGAVGFTAIIRAKILDNESHFISFHSWLGLLTLILFVLQWICGFISFLFPKLSLDTRTKYMPTHRFWGKIIFLSAVITILAGLSELGTFSSFFVKDDAERKRRLIMNFFGVFTLLFSLIVIYLLTNPDYQRPPDEDTDQRIQ</sequence>
<dbReference type="Proteomes" id="UP000663874">
    <property type="component" value="Unassembled WGS sequence"/>
</dbReference>
<gene>
    <name evidence="16" type="ORF">FNK824_LOCUS5820</name>
    <name evidence="15" type="ORF">JXQ802_LOCUS45136</name>
    <name evidence="13" type="ORF">PYM288_LOCUS18682</name>
    <name evidence="14" type="ORF">SEV965_LOCUS21581</name>
</gene>
<evidence type="ECO:0000256" key="9">
    <source>
        <dbReference type="ARBA" id="ARBA00023004"/>
    </source>
</evidence>
<dbReference type="SMART" id="SM00665">
    <property type="entry name" value="B561"/>
    <property type="match status" value="1"/>
</dbReference>
<evidence type="ECO:0000256" key="3">
    <source>
        <dbReference type="ARBA" id="ARBA00022448"/>
    </source>
</evidence>
<dbReference type="InterPro" id="IPR043205">
    <property type="entry name" value="CYB561/CYBRD1-like"/>
</dbReference>
<evidence type="ECO:0000313" key="13">
    <source>
        <dbReference type="EMBL" id="CAF1081155.1"/>
    </source>
</evidence>
<evidence type="ECO:0000256" key="1">
    <source>
        <dbReference type="ARBA" id="ARBA00001970"/>
    </source>
</evidence>
<comment type="caution">
    <text evidence="16">The sequence shown here is derived from an EMBL/GenBank/DDBJ whole genome shotgun (WGS) entry which is preliminary data.</text>
</comment>
<dbReference type="InterPro" id="IPR006593">
    <property type="entry name" value="Cyt_b561/ferric_Rdtase_TM"/>
</dbReference>
<evidence type="ECO:0000313" key="14">
    <source>
        <dbReference type="EMBL" id="CAF1209338.1"/>
    </source>
</evidence>
<name>A0A818QXF0_9BILA</name>
<dbReference type="EMBL" id="CAJNOL010003665">
    <property type="protein sequence ID" value="CAF1570241.1"/>
    <property type="molecule type" value="Genomic_DNA"/>
</dbReference>
<feature type="transmembrane region" description="Helical" evidence="11">
    <location>
        <begin position="12"/>
        <end position="35"/>
    </location>
</feature>
<proteinExistence type="predicted"/>
<evidence type="ECO:0000256" key="11">
    <source>
        <dbReference type="SAM" id="Phobius"/>
    </source>
</evidence>
<evidence type="ECO:0000256" key="7">
    <source>
        <dbReference type="ARBA" id="ARBA00022982"/>
    </source>
</evidence>
<evidence type="ECO:0000256" key="4">
    <source>
        <dbReference type="ARBA" id="ARBA00022617"/>
    </source>
</evidence>
<accession>A0A818QXF0</accession>
<evidence type="ECO:0000313" key="18">
    <source>
        <dbReference type="Proteomes" id="UP000663874"/>
    </source>
</evidence>
<keyword evidence="7" id="KW-0249">Electron transport</keyword>
<comment type="subcellular location">
    <subcellularLocation>
        <location evidence="2">Membrane</location>
        <topology evidence="2">Multi-pass membrane protein</topology>
    </subcellularLocation>
</comment>
<feature type="transmembrane region" description="Helical" evidence="11">
    <location>
        <begin position="121"/>
        <end position="146"/>
    </location>
</feature>
<evidence type="ECO:0000313" key="15">
    <source>
        <dbReference type="EMBL" id="CAF1570241.1"/>
    </source>
</evidence>
<evidence type="ECO:0000256" key="6">
    <source>
        <dbReference type="ARBA" id="ARBA00022723"/>
    </source>
</evidence>
<dbReference type="Pfam" id="PF03188">
    <property type="entry name" value="Cytochrom_B561"/>
    <property type="match status" value="1"/>
</dbReference>
<feature type="domain" description="Cytochrome b561" evidence="12">
    <location>
        <begin position="19"/>
        <end position="222"/>
    </location>
</feature>
<comment type="cofactor">
    <cofactor evidence="1">
        <name>heme b</name>
        <dbReference type="ChEBI" id="CHEBI:60344"/>
    </cofactor>
</comment>
<keyword evidence="5 11" id="KW-0812">Transmembrane</keyword>
<keyword evidence="10 11" id="KW-0472">Membrane</keyword>
<keyword evidence="9" id="KW-0408">Iron</keyword>
<evidence type="ECO:0000313" key="16">
    <source>
        <dbReference type="EMBL" id="CAF3647935.1"/>
    </source>
</evidence>
<evidence type="ECO:0000256" key="5">
    <source>
        <dbReference type="ARBA" id="ARBA00022692"/>
    </source>
</evidence>
<evidence type="ECO:0000256" key="10">
    <source>
        <dbReference type="ARBA" id="ARBA00023136"/>
    </source>
</evidence>
<reference evidence="16" key="1">
    <citation type="submission" date="2021-02" db="EMBL/GenBank/DDBJ databases">
        <authorList>
            <person name="Nowell W R."/>
        </authorList>
    </citation>
    <scope>NUCLEOTIDE SEQUENCE</scope>
</reference>
<feature type="transmembrane region" description="Helical" evidence="11">
    <location>
        <begin position="167"/>
        <end position="189"/>
    </location>
</feature>
<dbReference type="Proteomes" id="UP000663889">
    <property type="component" value="Unassembled WGS sequence"/>
</dbReference>
<dbReference type="FunFam" id="1.20.120.1770:FF:000001">
    <property type="entry name" value="Cytochrome b reductase 1"/>
    <property type="match status" value="1"/>
</dbReference>
<dbReference type="Proteomes" id="UP000663854">
    <property type="component" value="Unassembled WGS sequence"/>
</dbReference>
<dbReference type="Proteomes" id="UP000663870">
    <property type="component" value="Unassembled WGS sequence"/>
</dbReference>
<dbReference type="EMBL" id="CAJNOU010001471">
    <property type="protein sequence ID" value="CAF1209338.1"/>
    <property type="molecule type" value="Genomic_DNA"/>
</dbReference>
<evidence type="ECO:0000256" key="2">
    <source>
        <dbReference type="ARBA" id="ARBA00004141"/>
    </source>
</evidence>
<organism evidence="16 18">
    <name type="scientific">Rotaria sordida</name>
    <dbReference type="NCBI Taxonomy" id="392033"/>
    <lineage>
        <taxon>Eukaryota</taxon>
        <taxon>Metazoa</taxon>
        <taxon>Spiralia</taxon>
        <taxon>Gnathifera</taxon>
        <taxon>Rotifera</taxon>
        <taxon>Eurotatoria</taxon>
        <taxon>Bdelloidea</taxon>
        <taxon>Philodinida</taxon>
        <taxon>Philodinidae</taxon>
        <taxon>Rotaria</taxon>
    </lineage>
</organism>
<keyword evidence="4" id="KW-0349">Heme</keyword>
<dbReference type="PANTHER" id="PTHR10106:SF0">
    <property type="entry name" value="LD36721P"/>
    <property type="match status" value="1"/>
</dbReference>
<dbReference type="AlphaFoldDB" id="A0A818QXF0"/>
<evidence type="ECO:0000313" key="17">
    <source>
        <dbReference type="Proteomes" id="UP000663870"/>
    </source>
</evidence>
<protein>
    <recommendedName>
        <fullName evidence="12">Cytochrome b561 domain-containing protein</fullName>
    </recommendedName>
</protein>
<keyword evidence="17" id="KW-1185">Reference proteome</keyword>
<dbReference type="EMBL" id="CAJNOH010000584">
    <property type="protein sequence ID" value="CAF1081155.1"/>
    <property type="molecule type" value="Genomic_DNA"/>
</dbReference>
<dbReference type="GO" id="GO:0046872">
    <property type="term" value="F:metal ion binding"/>
    <property type="evidence" value="ECO:0007669"/>
    <property type="project" value="UniProtKB-KW"/>
</dbReference>
<dbReference type="Gene3D" id="1.20.120.1770">
    <property type="match status" value="1"/>
</dbReference>
<keyword evidence="3" id="KW-0813">Transport</keyword>
<dbReference type="PROSITE" id="PS50939">
    <property type="entry name" value="CYTOCHROME_B561"/>
    <property type="match status" value="1"/>
</dbReference>